<organism evidence="6 7">
    <name type="scientific">Solanum commersonii</name>
    <name type="common">Commerson's wild potato</name>
    <name type="synonym">Commerson's nightshade</name>
    <dbReference type="NCBI Taxonomy" id="4109"/>
    <lineage>
        <taxon>Eukaryota</taxon>
        <taxon>Viridiplantae</taxon>
        <taxon>Streptophyta</taxon>
        <taxon>Embryophyta</taxon>
        <taxon>Tracheophyta</taxon>
        <taxon>Spermatophyta</taxon>
        <taxon>Magnoliopsida</taxon>
        <taxon>eudicotyledons</taxon>
        <taxon>Gunneridae</taxon>
        <taxon>Pentapetalae</taxon>
        <taxon>asterids</taxon>
        <taxon>lamiids</taxon>
        <taxon>Solanales</taxon>
        <taxon>Solanaceae</taxon>
        <taxon>Solanoideae</taxon>
        <taxon>Solaneae</taxon>
        <taxon>Solanum</taxon>
    </lineage>
</organism>
<evidence type="ECO:0000259" key="5">
    <source>
        <dbReference type="PROSITE" id="PS50966"/>
    </source>
</evidence>
<dbReference type="OrthoDB" id="1244291at2759"/>
<dbReference type="GO" id="GO:0008270">
    <property type="term" value="F:zinc ion binding"/>
    <property type="evidence" value="ECO:0007669"/>
    <property type="project" value="UniProtKB-KW"/>
</dbReference>
<accession>A0A9J5WFC9</accession>
<dbReference type="SMART" id="SM00575">
    <property type="entry name" value="ZnF_PMZ"/>
    <property type="match status" value="1"/>
</dbReference>
<dbReference type="InterPro" id="IPR007527">
    <property type="entry name" value="Znf_SWIM"/>
</dbReference>
<dbReference type="PANTHER" id="PTHR31973">
    <property type="entry name" value="POLYPROTEIN, PUTATIVE-RELATED"/>
    <property type="match status" value="1"/>
</dbReference>
<keyword evidence="1" id="KW-0479">Metal-binding</keyword>
<reference evidence="6 7" key="1">
    <citation type="submission" date="2020-09" db="EMBL/GenBank/DDBJ databases">
        <title>De no assembly of potato wild relative species, Solanum commersonii.</title>
        <authorList>
            <person name="Cho K."/>
        </authorList>
    </citation>
    <scope>NUCLEOTIDE SEQUENCE [LARGE SCALE GENOMIC DNA]</scope>
    <source>
        <strain evidence="6">LZ3.2</strain>
        <tissue evidence="6">Leaf</tissue>
    </source>
</reference>
<sequence>MKSLSLLYFWCKQDMVGEGLISAAEEVFLACEHRMCLGASTHSVKLVKEMEGSCELSMLGKNIMEDLLTYDIERWCTVYFKQFSKCDSIDNNMAESLNAWILAARHKTIVSMLEEIRIKVMNRIMKAFAVTWVDGISPMALKVFNANVERSMNCRLQWNVDFRFEVKEGQIDHIVHLGRAYCSCRTWQLKGIPCAHAMASMHYRRIDPVESIVDWYKIETYLQAYSHFIQPVPSMKI</sequence>
<keyword evidence="2 4" id="KW-0863">Zinc-finger</keyword>
<evidence type="ECO:0000256" key="3">
    <source>
        <dbReference type="ARBA" id="ARBA00022833"/>
    </source>
</evidence>
<dbReference type="InterPro" id="IPR006564">
    <property type="entry name" value="Znf_PMZ"/>
</dbReference>
<dbReference type="PANTHER" id="PTHR31973:SF197">
    <property type="entry name" value="SWIM-TYPE DOMAIN-CONTAINING PROTEIN"/>
    <property type="match status" value="1"/>
</dbReference>
<comment type="caution">
    <text evidence="6">The sequence shown here is derived from an EMBL/GenBank/DDBJ whole genome shotgun (WGS) entry which is preliminary data.</text>
</comment>
<evidence type="ECO:0000256" key="2">
    <source>
        <dbReference type="ARBA" id="ARBA00022771"/>
    </source>
</evidence>
<name>A0A9J5WFC9_SOLCO</name>
<gene>
    <name evidence="6" type="ORF">H5410_054583</name>
</gene>
<keyword evidence="3" id="KW-0862">Zinc</keyword>
<feature type="domain" description="SWIM-type" evidence="5">
    <location>
        <begin position="173"/>
        <end position="205"/>
    </location>
</feature>
<evidence type="ECO:0000256" key="1">
    <source>
        <dbReference type="ARBA" id="ARBA00022723"/>
    </source>
</evidence>
<proteinExistence type="predicted"/>
<keyword evidence="7" id="KW-1185">Reference proteome</keyword>
<dbReference type="AlphaFoldDB" id="A0A9J5WFC9"/>
<evidence type="ECO:0000313" key="6">
    <source>
        <dbReference type="EMBL" id="KAG5574449.1"/>
    </source>
</evidence>
<evidence type="ECO:0000256" key="4">
    <source>
        <dbReference type="PROSITE-ProRule" id="PRU00325"/>
    </source>
</evidence>
<dbReference type="Pfam" id="PF04434">
    <property type="entry name" value="SWIM"/>
    <property type="match status" value="1"/>
</dbReference>
<dbReference type="Proteomes" id="UP000824120">
    <property type="component" value="Chromosome 11"/>
</dbReference>
<protein>
    <recommendedName>
        <fullName evidence="5">SWIM-type domain-containing protein</fullName>
    </recommendedName>
</protein>
<evidence type="ECO:0000313" key="7">
    <source>
        <dbReference type="Proteomes" id="UP000824120"/>
    </source>
</evidence>
<dbReference type="PROSITE" id="PS50966">
    <property type="entry name" value="ZF_SWIM"/>
    <property type="match status" value="1"/>
</dbReference>
<dbReference type="EMBL" id="JACXVP010000011">
    <property type="protein sequence ID" value="KAG5574449.1"/>
    <property type="molecule type" value="Genomic_DNA"/>
</dbReference>